<accession>A0A0H2RT29</accession>
<evidence type="ECO:0000256" key="3">
    <source>
        <dbReference type="ARBA" id="ARBA00023242"/>
    </source>
</evidence>
<protein>
    <submittedName>
        <fullName evidence="4">Uncharacterized protein</fullName>
    </submittedName>
</protein>
<keyword evidence="5" id="KW-1185">Reference proteome</keyword>
<dbReference type="InterPro" id="IPR019163">
    <property type="entry name" value="THO_Thoc5"/>
</dbReference>
<sequence>MTVPASSSSLPALPTALLDQLASLAASSQLNADPALLTIHAHALFARLKALNRGANAAVRTHKQASAEERLELDATHLQLQNLQYEKRHLEREIAKCLQFGSVYQDVPLHSLEEFEELAPVEARTDEVMNDTHQLMLNRLSFELVEQLLAEKEELSKQSKVKQTTIDSVKSQIDTLVKTAADIQKKVDDMVAAIPLPPDTA</sequence>
<organism evidence="4 5">
    <name type="scientific">Schizopora paradoxa</name>
    <dbReference type="NCBI Taxonomy" id="27342"/>
    <lineage>
        <taxon>Eukaryota</taxon>
        <taxon>Fungi</taxon>
        <taxon>Dikarya</taxon>
        <taxon>Basidiomycota</taxon>
        <taxon>Agaricomycotina</taxon>
        <taxon>Agaricomycetes</taxon>
        <taxon>Hymenochaetales</taxon>
        <taxon>Schizoporaceae</taxon>
        <taxon>Schizopora</taxon>
    </lineage>
</organism>
<evidence type="ECO:0000313" key="5">
    <source>
        <dbReference type="Proteomes" id="UP000053477"/>
    </source>
</evidence>
<keyword evidence="3" id="KW-0539">Nucleus</keyword>
<dbReference type="GO" id="GO:0000445">
    <property type="term" value="C:THO complex part of transcription export complex"/>
    <property type="evidence" value="ECO:0007669"/>
    <property type="project" value="TreeGrafter"/>
</dbReference>
<evidence type="ECO:0000256" key="2">
    <source>
        <dbReference type="ARBA" id="ARBA00008044"/>
    </source>
</evidence>
<dbReference type="PANTHER" id="PTHR13375:SF3">
    <property type="entry name" value="THO COMPLEX SUBUNIT 5 HOMOLOG"/>
    <property type="match status" value="1"/>
</dbReference>
<proteinExistence type="inferred from homology"/>
<dbReference type="EMBL" id="KQ085936">
    <property type="protein sequence ID" value="KLO14964.1"/>
    <property type="molecule type" value="Genomic_DNA"/>
</dbReference>
<dbReference type="Pfam" id="PF09766">
    <property type="entry name" value="FmiP_Thoc5"/>
    <property type="match status" value="1"/>
</dbReference>
<evidence type="ECO:0000313" key="4">
    <source>
        <dbReference type="EMBL" id="KLO14964.1"/>
    </source>
</evidence>
<dbReference type="PANTHER" id="PTHR13375">
    <property type="entry name" value="FMS INTERACTING PROTEIN"/>
    <property type="match status" value="1"/>
</dbReference>
<dbReference type="OrthoDB" id="20582at2759"/>
<dbReference type="GO" id="GO:0006406">
    <property type="term" value="P:mRNA export from nucleus"/>
    <property type="evidence" value="ECO:0007669"/>
    <property type="project" value="TreeGrafter"/>
</dbReference>
<dbReference type="STRING" id="27342.A0A0H2RT29"/>
<reference evidence="4 5" key="1">
    <citation type="submission" date="2015-04" db="EMBL/GenBank/DDBJ databases">
        <title>Complete genome sequence of Schizopora paradoxa KUC8140, a cosmopolitan wood degrader in East Asia.</title>
        <authorList>
            <consortium name="DOE Joint Genome Institute"/>
            <person name="Min B."/>
            <person name="Park H."/>
            <person name="Jang Y."/>
            <person name="Kim J.-J."/>
            <person name="Kim K.H."/>
            <person name="Pangilinan J."/>
            <person name="Lipzen A."/>
            <person name="Riley R."/>
            <person name="Grigoriev I.V."/>
            <person name="Spatafora J.W."/>
            <person name="Choi I.-G."/>
        </authorList>
    </citation>
    <scope>NUCLEOTIDE SEQUENCE [LARGE SCALE GENOMIC DNA]</scope>
    <source>
        <strain evidence="4 5">KUC8140</strain>
    </source>
</reference>
<comment type="subcellular location">
    <subcellularLocation>
        <location evidence="1">Nucleus</location>
    </subcellularLocation>
</comment>
<name>A0A0H2RT29_9AGAM</name>
<dbReference type="InParanoid" id="A0A0H2RT29"/>
<gene>
    <name evidence="4" type="ORF">SCHPADRAFT_825557</name>
</gene>
<dbReference type="AlphaFoldDB" id="A0A0H2RT29"/>
<dbReference type="Proteomes" id="UP000053477">
    <property type="component" value="Unassembled WGS sequence"/>
</dbReference>
<comment type="similarity">
    <text evidence="2">Belongs to the THOC5 family.</text>
</comment>
<dbReference type="GO" id="GO:0003729">
    <property type="term" value="F:mRNA binding"/>
    <property type="evidence" value="ECO:0007669"/>
    <property type="project" value="TreeGrafter"/>
</dbReference>
<evidence type="ECO:0000256" key="1">
    <source>
        <dbReference type="ARBA" id="ARBA00004123"/>
    </source>
</evidence>